<evidence type="ECO:0000259" key="4">
    <source>
        <dbReference type="PROSITE" id="PS51000"/>
    </source>
</evidence>
<accession>A0A845DWY4</accession>
<dbReference type="SUPFAM" id="SSF46785">
    <property type="entry name" value="Winged helix' DNA-binding domain"/>
    <property type="match status" value="1"/>
</dbReference>
<dbReference type="InterPro" id="IPR001034">
    <property type="entry name" value="DeoR_HTH"/>
</dbReference>
<dbReference type="InterPro" id="IPR050313">
    <property type="entry name" value="Carb_Metab_HTH_regulators"/>
</dbReference>
<dbReference type="PANTHER" id="PTHR30363">
    <property type="entry name" value="HTH-TYPE TRANSCRIPTIONAL REGULATOR SRLR-RELATED"/>
    <property type="match status" value="1"/>
</dbReference>
<reference evidence="5 6" key="1">
    <citation type="submission" date="2019-11" db="EMBL/GenBank/DDBJ databases">
        <title>Genome sequences of 17 halophilic strains isolated from different environments.</title>
        <authorList>
            <person name="Furrow R.E."/>
        </authorList>
    </citation>
    <scope>NUCLEOTIDE SEQUENCE [LARGE SCALE GENOMIC DNA]</scope>
    <source>
        <strain evidence="5 6">22511_23_Filter</strain>
    </source>
</reference>
<protein>
    <submittedName>
        <fullName evidence="5">DeoR family transcriptional regulator</fullName>
    </submittedName>
</protein>
<feature type="domain" description="HTH deoR-type" evidence="4">
    <location>
        <begin position="2"/>
        <end position="57"/>
    </location>
</feature>
<dbReference type="Gene3D" id="1.10.10.10">
    <property type="entry name" value="Winged helix-like DNA-binding domain superfamily/Winged helix DNA-binding domain"/>
    <property type="match status" value="1"/>
</dbReference>
<dbReference type="GO" id="GO:0003677">
    <property type="term" value="F:DNA binding"/>
    <property type="evidence" value="ECO:0007669"/>
    <property type="project" value="UniProtKB-KW"/>
</dbReference>
<dbReference type="InterPro" id="IPR014036">
    <property type="entry name" value="DeoR-like_C"/>
</dbReference>
<dbReference type="InterPro" id="IPR036388">
    <property type="entry name" value="WH-like_DNA-bd_sf"/>
</dbReference>
<dbReference type="OrthoDB" id="9798651at2"/>
<dbReference type="Pfam" id="PF00455">
    <property type="entry name" value="DeoRC"/>
    <property type="match status" value="1"/>
</dbReference>
<keyword evidence="3" id="KW-0804">Transcription</keyword>
<dbReference type="SMART" id="SM00420">
    <property type="entry name" value="HTH_DEOR"/>
    <property type="match status" value="1"/>
</dbReference>
<dbReference type="EMBL" id="WMET01000005">
    <property type="protein sequence ID" value="MYL21608.1"/>
    <property type="molecule type" value="Genomic_DNA"/>
</dbReference>
<dbReference type="SMART" id="SM01134">
    <property type="entry name" value="DeoRC"/>
    <property type="match status" value="1"/>
</dbReference>
<evidence type="ECO:0000256" key="1">
    <source>
        <dbReference type="ARBA" id="ARBA00023015"/>
    </source>
</evidence>
<dbReference type="AlphaFoldDB" id="A0A845DWY4"/>
<dbReference type="InterPro" id="IPR037171">
    <property type="entry name" value="NagB/RpiA_transferase-like"/>
</dbReference>
<comment type="caution">
    <text evidence="5">The sequence shown here is derived from an EMBL/GenBank/DDBJ whole genome shotgun (WGS) entry which is preliminary data.</text>
</comment>
<keyword evidence="1" id="KW-0805">Transcription regulation</keyword>
<evidence type="ECO:0000313" key="5">
    <source>
        <dbReference type="EMBL" id="MYL21608.1"/>
    </source>
</evidence>
<proteinExistence type="predicted"/>
<name>A0A845DWY4_9BACI</name>
<dbReference type="PRINTS" id="PR00037">
    <property type="entry name" value="HTHLACR"/>
</dbReference>
<dbReference type="PROSITE" id="PS00894">
    <property type="entry name" value="HTH_DEOR_1"/>
    <property type="match status" value="1"/>
</dbReference>
<dbReference type="InterPro" id="IPR036390">
    <property type="entry name" value="WH_DNA-bd_sf"/>
</dbReference>
<dbReference type="PANTHER" id="PTHR30363:SF60">
    <property type="entry name" value="HTH-TYPE TRANSCRIPTIONAL REGULATOR IOLR"/>
    <property type="match status" value="1"/>
</dbReference>
<dbReference type="Gene3D" id="3.40.50.1360">
    <property type="match status" value="1"/>
</dbReference>
<evidence type="ECO:0000256" key="3">
    <source>
        <dbReference type="ARBA" id="ARBA00023163"/>
    </source>
</evidence>
<dbReference type="Pfam" id="PF08220">
    <property type="entry name" value="HTH_DeoR"/>
    <property type="match status" value="1"/>
</dbReference>
<organism evidence="5 6">
    <name type="scientific">Halobacillus litoralis</name>
    <dbReference type="NCBI Taxonomy" id="45668"/>
    <lineage>
        <taxon>Bacteria</taxon>
        <taxon>Bacillati</taxon>
        <taxon>Bacillota</taxon>
        <taxon>Bacilli</taxon>
        <taxon>Bacillales</taxon>
        <taxon>Bacillaceae</taxon>
        <taxon>Halobacillus</taxon>
    </lineage>
</organism>
<gene>
    <name evidence="5" type="ORF">GLW04_17015</name>
</gene>
<keyword evidence="2" id="KW-0238">DNA-binding</keyword>
<evidence type="ECO:0000313" key="6">
    <source>
        <dbReference type="Proteomes" id="UP000460949"/>
    </source>
</evidence>
<dbReference type="InterPro" id="IPR018356">
    <property type="entry name" value="Tscrpt_reg_HTH_DeoR_CS"/>
</dbReference>
<dbReference type="Proteomes" id="UP000460949">
    <property type="component" value="Unassembled WGS sequence"/>
</dbReference>
<sequence length="252" mass="28722">MKVKRINQIEEYLEQKQEASLEELKDYFDVSLNTIRRDINELTKAGKIKKVYGGVVYNKNTSTTTTYEVRNINRLAEKKRIGRYCCQYIEQHDIVYIDSGTTTHFILDELPSDMEFTLITNSLEVINKAVIFPNVNVMIIGETYKRSTKSFTGITDEQTITKFNINKAFMSATAFSINNGASNSDLLENRIKKEVCDRANEVYLLIDSTKFGKSSLFTYCNLQGVNTIVTDSSVDTSYAEEIQKANKTLITV</sequence>
<evidence type="ECO:0000256" key="2">
    <source>
        <dbReference type="ARBA" id="ARBA00023125"/>
    </source>
</evidence>
<dbReference type="PROSITE" id="PS51000">
    <property type="entry name" value="HTH_DEOR_2"/>
    <property type="match status" value="1"/>
</dbReference>
<dbReference type="RefSeq" id="WP_160839451.1">
    <property type="nucleotide sequence ID" value="NZ_WMET01000005.1"/>
</dbReference>
<dbReference type="SUPFAM" id="SSF100950">
    <property type="entry name" value="NagB/RpiA/CoA transferase-like"/>
    <property type="match status" value="1"/>
</dbReference>
<dbReference type="GO" id="GO:0003700">
    <property type="term" value="F:DNA-binding transcription factor activity"/>
    <property type="evidence" value="ECO:0007669"/>
    <property type="project" value="InterPro"/>
</dbReference>